<comment type="similarity">
    <text evidence="1">Belongs to the phD/YefM antitoxin family.</text>
</comment>
<dbReference type="Proteomes" id="UP001500192">
    <property type="component" value="Unassembled WGS sequence"/>
</dbReference>
<proteinExistence type="inferred from homology"/>
<sequence>MIAGSLFACVNAGKNDSCIASLDQGQCDTPSDDKGPVFANTPASFPVLYEDRTGGVMQIGEFNRNISAKLAAVVASGAPKLITRREDPYVTVLPHDLFEDLLAAAGKRGKRVLARHQAQAAQRNQTSQEELPLTAA</sequence>
<evidence type="ECO:0000256" key="1">
    <source>
        <dbReference type="ARBA" id="ARBA00009981"/>
    </source>
</evidence>
<accession>A0ABP8VUU9</accession>
<dbReference type="InterPro" id="IPR036165">
    <property type="entry name" value="YefM-like_sf"/>
</dbReference>
<dbReference type="EMBL" id="BAABIB010000184">
    <property type="protein sequence ID" value="GAA4672385.1"/>
    <property type="molecule type" value="Genomic_DNA"/>
</dbReference>
<protein>
    <recommendedName>
        <fullName evidence="4">Antitoxin</fullName>
    </recommendedName>
</protein>
<dbReference type="RefSeq" id="WP_346057001.1">
    <property type="nucleotide sequence ID" value="NZ_BAABIB010000184.1"/>
</dbReference>
<dbReference type="SUPFAM" id="SSF143120">
    <property type="entry name" value="YefM-like"/>
    <property type="match status" value="1"/>
</dbReference>
<gene>
    <name evidence="2" type="ORF">GCM10023214_78790</name>
</gene>
<keyword evidence="3" id="KW-1185">Reference proteome</keyword>
<evidence type="ECO:0008006" key="4">
    <source>
        <dbReference type="Google" id="ProtNLM"/>
    </source>
</evidence>
<comment type="caution">
    <text evidence="2">The sequence shown here is derived from an EMBL/GenBank/DDBJ whole genome shotgun (WGS) entry which is preliminary data.</text>
</comment>
<evidence type="ECO:0000313" key="3">
    <source>
        <dbReference type="Proteomes" id="UP001500192"/>
    </source>
</evidence>
<organism evidence="2 3">
    <name type="scientific">Amycolatopsis dongchuanensis</name>
    <dbReference type="NCBI Taxonomy" id="1070866"/>
    <lineage>
        <taxon>Bacteria</taxon>
        <taxon>Bacillati</taxon>
        <taxon>Actinomycetota</taxon>
        <taxon>Actinomycetes</taxon>
        <taxon>Pseudonocardiales</taxon>
        <taxon>Pseudonocardiaceae</taxon>
        <taxon>Amycolatopsis</taxon>
    </lineage>
</organism>
<name>A0ABP8VUU9_9PSEU</name>
<evidence type="ECO:0000313" key="2">
    <source>
        <dbReference type="EMBL" id="GAA4672385.1"/>
    </source>
</evidence>
<reference evidence="3" key="1">
    <citation type="journal article" date="2019" name="Int. J. Syst. Evol. Microbiol.">
        <title>The Global Catalogue of Microorganisms (GCM) 10K type strain sequencing project: providing services to taxonomists for standard genome sequencing and annotation.</title>
        <authorList>
            <consortium name="The Broad Institute Genomics Platform"/>
            <consortium name="The Broad Institute Genome Sequencing Center for Infectious Disease"/>
            <person name="Wu L."/>
            <person name="Ma J."/>
        </authorList>
    </citation>
    <scope>NUCLEOTIDE SEQUENCE [LARGE SCALE GENOMIC DNA]</scope>
    <source>
        <strain evidence="3">JCM 18054</strain>
    </source>
</reference>